<dbReference type="GeneID" id="8045433"/>
<keyword evidence="4" id="KW-1185">Reference proteome</keyword>
<protein>
    <submittedName>
        <fullName evidence="3">Uncharacterized protein</fullName>
    </submittedName>
</protein>
<dbReference type="eggNOG" id="ENOG502RQ7C">
    <property type="taxonomic scope" value="Eukaryota"/>
</dbReference>
<evidence type="ECO:0000313" key="3">
    <source>
        <dbReference type="EMBL" id="CAX45599.1"/>
    </source>
</evidence>
<dbReference type="EMBL" id="FM992688">
    <property type="protein sequence ID" value="CAX45599.1"/>
    <property type="molecule type" value="Genomic_DNA"/>
</dbReference>
<accession>B9W9W1</accession>
<dbReference type="HOGENOM" id="CLU_028480_0_0_1"/>
<feature type="region of interest" description="Disordered" evidence="1">
    <location>
        <begin position="28"/>
        <end position="48"/>
    </location>
</feature>
<reference evidence="3 4" key="1">
    <citation type="journal article" date="2009" name="Genome Res.">
        <title>Comparative genomics of the fungal pathogens Candida dubliniensis and Candida albicans.</title>
        <authorList>
            <person name="Jackson A.P."/>
            <person name="Gamble J.A."/>
            <person name="Yeomans T."/>
            <person name="Moran G.P."/>
            <person name="Saunders D."/>
            <person name="Harris D."/>
            <person name="Aslett M."/>
            <person name="Barrell J.F."/>
            <person name="Butler G."/>
            <person name="Citiulo F."/>
            <person name="Coleman D.C."/>
            <person name="de Groot P.W.J."/>
            <person name="Goodwin T.J."/>
            <person name="Quail M.A."/>
            <person name="McQuillan J."/>
            <person name="Munro C.A."/>
            <person name="Pain A."/>
            <person name="Poulter R.T."/>
            <person name="Rajandream M.A."/>
            <person name="Renauld H."/>
            <person name="Spiering M.J."/>
            <person name="Tivey A."/>
            <person name="Gow N.A.R."/>
            <person name="Barrell B."/>
            <person name="Sullivan D.J."/>
            <person name="Berriman M."/>
        </authorList>
    </citation>
    <scope>NUCLEOTIDE SEQUENCE [LARGE SCALE GENOMIC DNA]</scope>
    <source>
        <strain evidence="4">CD36 / ATCC MYA-646 / CBS 7987 / NCPF 3949 / NRRL Y-17841</strain>
    </source>
</reference>
<evidence type="ECO:0000313" key="2">
    <source>
        <dbReference type="CGD" id="CAL0000160333"/>
    </source>
</evidence>
<evidence type="ECO:0000256" key="1">
    <source>
        <dbReference type="SAM" id="MobiDB-lite"/>
    </source>
</evidence>
<dbReference type="Proteomes" id="UP000002605">
    <property type="component" value="Chromosome 1"/>
</dbReference>
<dbReference type="KEGG" id="cdu:CD36_12420"/>
<dbReference type="RefSeq" id="XP_002417881.1">
    <property type="nucleotide sequence ID" value="XM_002417836.1"/>
</dbReference>
<dbReference type="OrthoDB" id="128867at2759"/>
<evidence type="ECO:0000313" key="4">
    <source>
        <dbReference type="Proteomes" id="UP000002605"/>
    </source>
</evidence>
<dbReference type="AlphaFoldDB" id="B9W9W1"/>
<dbReference type="VEuPathDB" id="FungiDB:CD36_12420"/>
<organism evidence="3 4">
    <name type="scientific">Candida dubliniensis (strain CD36 / ATCC MYA-646 / CBS 7987 / NCPF 3949 / NRRL Y-17841)</name>
    <name type="common">Yeast</name>
    <dbReference type="NCBI Taxonomy" id="573826"/>
    <lineage>
        <taxon>Eukaryota</taxon>
        <taxon>Fungi</taxon>
        <taxon>Dikarya</taxon>
        <taxon>Ascomycota</taxon>
        <taxon>Saccharomycotina</taxon>
        <taxon>Pichiomycetes</taxon>
        <taxon>Debaryomycetaceae</taxon>
        <taxon>Candida/Lodderomyces clade</taxon>
        <taxon>Candida</taxon>
    </lineage>
</organism>
<name>B9W9W1_CANDC</name>
<feature type="compositionally biased region" description="Low complexity" evidence="1">
    <location>
        <begin position="29"/>
        <end position="44"/>
    </location>
</feature>
<proteinExistence type="predicted"/>
<gene>
    <name evidence="2" type="ordered locus">Cd36_12420</name>
    <name evidence="3" type="ORF">CD36_12420</name>
</gene>
<dbReference type="CGD" id="CAL0000160333">
    <property type="gene designation" value="Cd36_12420"/>
</dbReference>
<sequence length="685" mass="79903">MSSVREIPGYYYDEERRRYFKIVNGAIPSNSSSSSSSSSSQSVSKYHNNSIQAKQRYTNHLAKTTASTNKQTKPNKILKIPKIIIKNPNLSSQQLQYLQNLKIKFANINNEFSYTPIGLINFKTGTTTIKSRNNLINRISSIPPKYIPTLVPRGYVIDKFKQYLIISRLGLRQTIHCNNGNIYDYYPRSIVIQSPLIGKIIEIPMNWQFYHQSNGQIDKYDSIDKFYHDCGIDGFDNTIISGGDINNNNNNNNTSSSNSNSIFLLSIMKHSIQGNINFILRFNVIKSLNNNSTTTTTTTIKEEELSFHDYTCQLMEFLYDNILKQNLNKSLKKQLFNALGIPLCYFTKDMPNYTIQQINQILNTNSSLNRNKNLSKKINEFIYQQENNPPTILYRFKQYSNTKGYRIVNYQTFQNFIYLTISNGIIIKFKWSNYQFSNFQLVDIKIDNSLQEGQLLIVHEEREQQQQQQQEEEEEDVNPFYILRTGCKLITIKKKKKNTTTPMIPSSSINGNKGNNDWECKRILKNYKIIKKILMTQTNQLIIILFDSIISINFQNINSLSSLSPILVCDYFNDNDIYQQFELIDNLNNNDDKIDYLIFNIDKNYNQFKLIELNNSIDNDKFNHIIISIPFQFQKCGYLKNFKLMKIIPLKEESNDKLGDNQLMMIGFNFLNHFEMTTIFETFQL</sequence>